<dbReference type="SUPFAM" id="SSF50969">
    <property type="entry name" value="YVTN repeat-like/Quinoprotein amine dehydrogenase"/>
    <property type="match status" value="1"/>
</dbReference>
<accession>A0A316F7R3</accession>
<feature type="chain" id="PRO_5038359066" evidence="1">
    <location>
        <begin position="21"/>
        <end position="365"/>
    </location>
</feature>
<keyword evidence="1" id="KW-0732">Signal</keyword>
<proteinExistence type="predicted"/>
<dbReference type="Proteomes" id="UP000245697">
    <property type="component" value="Unassembled WGS sequence"/>
</dbReference>
<gene>
    <name evidence="2" type="ORF">BC793_12080</name>
</gene>
<dbReference type="PROSITE" id="PS51257">
    <property type="entry name" value="PROKAR_LIPOPROTEIN"/>
    <property type="match status" value="1"/>
</dbReference>
<keyword evidence="3" id="KW-1185">Reference proteome</keyword>
<evidence type="ECO:0000256" key="1">
    <source>
        <dbReference type="SAM" id="SignalP"/>
    </source>
</evidence>
<comment type="caution">
    <text evidence="2">The sequence shown here is derived from an EMBL/GenBank/DDBJ whole genome shotgun (WGS) entry which is preliminary data.</text>
</comment>
<evidence type="ECO:0000313" key="3">
    <source>
        <dbReference type="Proteomes" id="UP000245697"/>
    </source>
</evidence>
<reference evidence="2 3" key="1">
    <citation type="submission" date="2018-05" db="EMBL/GenBank/DDBJ databases">
        <title>Genomic Encyclopedia of Archaeal and Bacterial Type Strains, Phase II (KMG-II): from individual species to whole genera.</title>
        <authorList>
            <person name="Goeker M."/>
        </authorList>
    </citation>
    <scope>NUCLEOTIDE SEQUENCE [LARGE SCALE GENOMIC DNA]</scope>
    <source>
        <strain evidence="2 3">DSM 45184</strain>
    </source>
</reference>
<evidence type="ECO:0000313" key="2">
    <source>
        <dbReference type="EMBL" id="PWK40141.1"/>
    </source>
</evidence>
<protein>
    <submittedName>
        <fullName evidence="2">Uncharacterized protein</fullName>
    </submittedName>
</protein>
<dbReference type="EMBL" id="QGGR01000020">
    <property type="protein sequence ID" value="PWK40141.1"/>
    <property type="molecule type" value="Genomic_DNA"/>
</dbReference>
<organism evidence="2 3">
    <name type="scientific">Actinoplanes xinjiangensis</name>
    <dbReference type="NCBI Taxonomy" id="512350"/>
    <lineage>
        <taxon>Bacteria</taxon>
        <taxon>Bacillati</taxon>
        <taxon>Actinomycetota</taxon>
        <taxon>Actinomycetes</taxon>
        <taxon>Micromonosporales</taxon>
        <taxon>Micromonosporaceae</taxon>
        <taxon>Actinoplanes</taxon>
    </lineage>
</organism>
<dbReference type="RefSeq" id="WP_146246573.1">
    <property type="nucleotide sequence ID" value="NZ_BONA01000074.1"/>
</dbReference>
<dbReference type="OrthoDB" id="5116441at2"/>
<dbReference type="InterPro" id="IPR011044">
    <property type="entry name" value="Quino_amine_DH_bsu"/>
</dbReference>
<feature type="signal peptide" evidence="1">
    <location>
        <begin position="1"/>
        <end position="20"/>
    </location>
</feature>
<dbReference type="AlphaFoldDB" id="A0A316F7R3"/>
<name>A0A316F7R3_9ACTN</name>
<sequence length="365" mass="38532">MRVMAALTAVLALSACNGQSAEQKLLDDAAVSGSAAVLGDAVAAFFVGPTTTDLTGPFGEKHEPGYLVLVGPTGAFRTIRTARMESLRPAWSSHGLYFADEDNDYRLTSSGLTVTENPKTIAQNLMFALPDGGAVGVYNGGGGNEISTPDGELYQVAGNYFTGAVCGDQVYGIAEDPAGQMLGRLYPSGQEIARQPLDTTAPIGPVPCHDGVVTFLSWDRGPGVATVVEWDTGTGERRARPITFGDGTYIDGQDFGYAVPDREEGMLHWVYGDGRVFATDIATGATTVLFDTGLPTGAGRERYTVYAFTGTRLHTISADRSTTGSLVHIVFDRAGGRRLSEVRIPIPNSGVNISSLALTYMAARD</sequence>